<dbReference type="PANTHER" id="PTHR28039:SF8">
    <property type="entry name" value="CHALCONE--FLAVANONE ISOMERASE 1-RELATED"/>
    <property type="match status" value="1"/>
</dbReference>
<comment type="caution">
    <text evidence="9">The sequence shown here is derived from an EMBL/GenBank/DDBJ whole genome shotgun (WGS) entry which is preliminary data.</text>
</comment>
<name>A0AAD8L5M6_TARER</name>
<dbReference type="GO" id="GO:0009813">
    <property type="term" value="P:flavonoid biosynthetic process"/>
    <property type="evidence" value="ECO:0007669"/>
    <property type="project" value="UniProtKB-KW"/>
</dbReference>
<keyword evidence="3" id="KW-0413">Isomerase</keyword>
<comment type="function">
    <text evidence="5">Catalyzes the intramolecular cyclization of bicyclic chalcones into tricyclic (S)-flavanones. Responsible for the isomerization of 4,2',4',6'-tetrahydroxychalcone (also termed chalcone) into naringenin.</text>
</comment>
<evidence type="ECO:0000256" key="3">
    <source>
        <dbReference type="ARBA" id="ARBA00023235"/>
    </source>
</evidence>
<dbReference type="InterPro" id="IPR044164">
    <property type="entry name" value="CFI"/>
</dbReference>
<evidence type="ECO:0000259" key="8">
    <source>
        <dbReference type="Pfam" id="PF02431"/>
    </source>
</evidence>
<gene>
    <name evidence="9" type="ORF">QVD17_08249</name>
</gene>
<organism evidence="9 10">
    <name type="scientific">Tagetes erecta</name>
    <name type="common">African marigold</name>
    <dbReference type="NCBI Taxonomy" id="13708"/>
    <lineage>
        <taxon>Eukaryota</taxon>
        <taxon>Viridiplantae</taxon>
        <taxon>Streptophyta</taxon>
        <taxon>Embryophyta</taxon>
        <taxon>Tracheophyta</taxon>
        <taxon>Spermatophyta</taxon>
        <taxon>Magnoliopsida</taxon>
        <taxon>eudicotyledons</taxon>
        <taxon>Gunneridae</taxon>
        <taxon>Pentapetalae</taxon>
        <taxon>asterids</taxon>
        <taxon>campanulids</taxon>
        <taxon>Asterales</taxon>
        <taxon>Asteraceae</taxon>
        <taxon>Asteroideae</taxon>
        <taxon>Heliantheae alliance</taxon>
        <taxon>Tageteae</taxon>
        <taxon>Tagetes</taxon>
    </lineage>
</organism>
<evidence type="ECO:0000313" key="9">
    <source>
        <dbReference type="EMBL" id="KAK1431695.1"/>
    </source>
</evidence>
<dbReference type="InterPro" id="IPR036298">
    <property type="entry name" value="Chalcone_isomerase_sf"/>
</dbReference>
<feature type="domain" description="Chalcone isomerase" evidence="8">
    <location>
        <begin position="12"/>
        <end position="164"/>
    </location>
</feature>
<evidence type="ECO:0000256" key="4">
    <source>
        <dbReference type="ARBA" id="ARBA00023241"/>
    </source>
</evidence>
<evidence type="ECO:0000256" key="5">
    <source>
        <dbReference type="ARBA" id="ARBA00025429"/>
    </source>
</evidence>
<protein>
    <recommendedName>
        <fullName evidence="7">Chalcone-flavonone isomerase family protein</fullName>
    </recommendedName>
</protein>
<dbReference type="InterPro" id="IPR016088">
    <property type="entry name" value="Chalcone_isomerase_3-sand"/>
</dbReference>
<dbReference type="SUPFAM" id="SSF54626">
    <property type="entry name" value="Chalcone isomerase"/>
    <property type="match status" value="1"/>
</dbReference>
<dbReference type="GO" id="GO:0045430">
    <property type="term" value="F:chalcone isomerase activity"/>
    <property type="evidence" value="ECO:0007669"/>
    <property type="project" value="UniProtKB-EC"/>
</dbReference>
<evidence type="ECO:0000256" key="1">
    <source>
        <dbReference type="ARBA" id="ARBA00004966"/>
    </source>
</evidence>
<reference evidence="9" key="1">
    <citation type="journal article" date="2023" name="bioRxiv">
        <title>Improved chromosome-level genome assembly for marigold (Tagetes erecta).</title>
        <authorList>
            <person name="Jiang F."/>
            <person name="Yuan L."/>
            <person name="Wang S."/>
            <person name="Wang H."/>
            <person name="Xu D."/>
            <person name="Wang A."/>
            <person name="Fan W."/>
        </authorList>
    </citation>
    <scope>NUCLEOTIDE SEQUENCE</scope>
    <source>
        <strain evidence="9">WSJ</strain>
        <tissue evidence="9">Leaf</tissue>
    </source>
</reference>
<evidence type="ECO:0000256" key="2">
    <source>
        <dbReference type="ARBA" id="ARBA00007166"/>
    </source>
</evidence>
<dbReference type="InterPro" id="IPR016089">
    <property type="entry name" value="Chalcone_isomerase_bundle_sf"/>
</dbReference>
<dbReference type="AlphaFoldDB" id="A0AAD8L5M6"/>
<dbReference type="Gene3D" id="1.10.890.20">
    <property type="match status" value="1"/>
</dbReference>
<sequence>MAKLPSLSGIEVESIVFPPSFKPPGITNTLFLGGAGVRCMEIQGKIMKMTGLAVYLEDKAIPSLEAKWKGKTAEVLKDSLEFYGDVVTGSFEKCIQITTIVPITGIQFSEKVCENCVAFWKAKGTYTDEDDKSIDKFLETFKEQKFPPGSSIIFTFSSLGSLMVT</sequence>
<comment type="catalytic activity">
    <reaction evidence="6">
        <text>a chalcone = a flavanone.</text>
        <dbReference type="EC" id="5.5.1.6"/>
    </reaction>
</comment>
<evidence type="ECO:0000313" key="10">
    <source>
        <dbReference type="Proteomes" id="UP001229421"/>
    </source>
</evidence>
<dbReference type="Proteomes" id="UP001229421">
    <property type="component" value="Unassembled WGS sequence"/>
</dbReference>
<dbReference type="Pfam" id="PF02431">
    <property type="entry name" value="Chalcone"/>
    <property type="match status" value="1"/>
</dbReference>
<dbReference type="Gene3D" id="3.50.70.10">
    <property type="match status" value="1"/>
</dbReference>
<comment type="similarity">
    <text evidence="2 7">Belongs to the chalcone isomerase family.</text>
</comment>
<keyword evidence="4" id="KW-0284">Flavonoid biosynthesis</keyword>
<dbReference type="EMBL" id="JAUHHV010000002">
    <property type="protein sequence ID" value="KAK1431695.1"/>
    <property type="molecule type" value="Genomic_DNA"/>
</dbReference>
<dbReference type="InterPro" id="IPR016087">
    <property type="entry name" value="Chalcone_isomerase"/>
</dbReference>
<proteinExistence type="inferred from homology"/>
<keyword evidence="10" id="KW-1185">Reference proteome</keyword>
<comment type="pathway">
    <text evidence="1">Secondary metabolite biosynthesis; flavonoid biosynthesis.</text>
</comment>
<evidence type="ECO:0000256" key="7">
    <source>
        <dbReference type="RuleBase" id="RU361158"/>
    </source>
</evidence>
<accession>A0AAD8L5M6</accession>
<dbReference type="PANTHER" id="PTHR28039">
    <property type="entry name" value="CHALCONE--FLAVONONE ISOMERASE 1-RELATED"/>
    <property type="match status" value="1"/>
</dbReference>
<evidence type="ECO:0000256" key="6">
    <source>
        <dbReference type="ARBA" id="ARBA00034056"/>
    </source>
</evidence>